<dbReference type="FunFam" id="3.30.565.10:FF:000037">
    <property type="entry name" value="Hybrid sensor histidine kinase/response regulator"/>
    <property type="match status" value="1"/>
</dbReference>
<dbReference type="PANTHER" id="PTHR43547">
    <property type="entry name" value="TWO-COMPONENT HISTIDINE KINASE"/>
    <property type="match status" value="1"/>
</dbReference>
<dbReference type="Pfam" id="PF00072">
    <property type="entry name" value="Response_reg"/>
    <property type="match status" value="1"/>
</dbReference>
<evidence type="ECO:0000256" key="10">
    <source>
        <dbReference type="ARBA" id="ARBA00023125"/>
    </source>
</evidence>
<gene>
    <name evidence="17" type="ORF">EHW67_19515</name>
</gene>
<dbReference type="InterPro" id="IPR013783">
    <property type="entry name" value="Ig-like_fold"/>
</dbReference>
<dbReference type="InterPro" id="IPR015943">
    <property type="entry name" value="WD40/YVTN_repeat-like_dom_sf"/>
</dbReference>
<dbReference type="SMART" id="SM00387">
    <property type="entry name" value="HATPase_c"/>
    <property type="match status" value="1"/>
</dbReference>
<keyword evidence="5" id="KW-0547">Nucleotide-binding</keyword>
<name>A0A430JZZ6_9FLAO</name>
<dbReference type="SMART" id="SM00388">
    <property type="entry name" value="HisKA"/>
    <property type="match status" value="1"/>
</dbReference>
<dbReference type="PRINTS" id="PR00344">
    <property type="entry name" value="BCTRLSENSOR"/>
</dbReference>
<dbReference type="InterPro" id="IPR003661">
    <property type="entry name" value="HisK_dim/P_dom"/>
</dbReference>
<dbReference type="InterPro" id="IPR018060">
    <property type="entry name" value="HTH_AraC"/>
</dbReference>
<keyword evidence="13" id="KW-0732">Signal</keyword>
<comment type="caution">
    <text evidence="17">The sequence shown here is derived from an EMBL/GenBank/DDBJ whole genome shotgun (WGS) entry which is preliminary data.</text>
</comment>
<feature type="chain" id="PRO_5019336696" description="histidine kinase" evidence="13">
    <location>
        <begin position="30"/>
        <end position="1366"/>
    </location>
</feature>
<keyword evidence="3 12" id="KW-0597">Phosphoprotein</keyword>
<dbReference type="Pfam" id="PF02518">
    <property type="entry name" value="HATPase_c"/>
    <property type="match status" value="1"/>
</dbReference>
<dbReference type="Gene3D" id="3.40.50.2300">
    <property type="match status" value="1"/>
</dbReference>
<keyword evidence="9" id="KW-0805">Transcription regulation</keyword>
<feature type="domain" description="Histidine kinase" evidence="15">
    <location>
        <begin position="850"/>
        <end position="1069"/>
    </location>
</feature>
<evidence type="ECO:0000256" key="4">
    <source>
        <dbReference type="ARBA" id="ARBA00022679"/>
    </source>
</evidence>
<dbReference type="Pfam" id="PF12833">
    <property type="entry name" value="HTH_18"/>
    <property type="match status" value="1"/>
</dbReference>
<sequence>MNLLKEKNNTLSCRLGLLMALVYSCFLTAQHHSNFIHLPFALNNQNIKVSHAVQDSMGFVWMSHGSGISKYDGYDFTFIPKEEIFENEDPSDRVKKVFKDGRGMIWTVSVNGQLSYLGKNGNFSSINKKIKDFQKGQKVDIVIHEGNKLWWVNKKGSIYSYEHGSSRLDSITSIPDNGSGQGLVNSMVIRKSEQLIISTYKGPVYSYYLNNKRLVQLNVPYDYTLADNTQLLLDIKNRLWIGSTYMGHGIKVYDFNRESFVENDILEEEVLSQLNELFISMYCDAYGAIWLGTDGNGLYKIDADTGVLQIYKHNDLNKFSLSSNTVIGINEDLKQNLWVLTNYGNINILRNSNDKIYYHSGSTKDKPTRVLSSFKASDGTLWIGTDGEGITKVTTEGNEKQYFKSSGGNKGYYIHSINEDDKGHIWVGTYRNGMLVYDRDRDRFSKLPIKNSKNNSVMDVRFVFKDSQDRLWLATDFGIYIYADKNTLLARFYNGTAGLRGSISQSIVEDASGNIWVSYDGGGLFRFNEDLQDISRSDFTRFTHAEEDIISNENYNIWSMATDGTKALWLVLVNGSLVKFDLKEQEFREIEIKGAYDRPNFRSVIAENSDNLWLGSAHGIWHYNLKDSIVKVFRVRDGLQDNFYMQRSAHKGADGYYYFGGLNGVNYFKPNQIQKEVSQASLVVEDLTILNQPAMAVIPHQIQNGVERLKHVKLEPDQSSFSFRFLAIDNVLFSNYHYAYRLKGFNDNWIFSEKERIATYTNIPPGNYVFEVKAGSGNGEWDIDKKSVNIQILQPFWQTSTAKFIYALLFFGLLYAAVVWIRFRNRIIAEELQRDHERELYALKMDFFAKMSHEIQTPLTLILIPLENMLQGALKSGNVLLQQRLKLIANNAERLSRIVFELTSLRDKELERLVLHPSENNIVEDLREISSSFQEQATFKGIHFRCTYPTEDLKVWYDKEKLEHIFFNLLSNAFKFTPKGGSISLDVVKEDWDNKVKISVTDSGLGIPDEELDNIFQLFYQADSGKQKEGTGIGLALTKELVDLHNGQIDVKSDPSKGSCFTVTLPMEVNKVKEVEPGITSEVPKIENVEEDNAELSQAIQRTEQQELSKTILVVEDNYELQISLRDIFSDYYNVLLAENGEEGYALALEHNPDLVISDIMMPKLDGIEMSTMLQKNEHTTHIPIILLTAKKTSKDKIMGLRTGAVEYINKPFNISELVLKVNNIITRSDRVILKYKNDLISTPKVGPNRSQDEIFLENLVELIENRMSDSDFKLEDLSLELNMSYSAIYRKFHALTGKKIVDFVRTMRLKKAAILIADCNYSISEAAFMVGFNDPKYFSKCFKKEFGKSPRKLKDKTDRLIISDR</sequence>
<feature type="modified residue" description="4-aspartylphosphate" evidence="12">
    <location>
        <position position="1159"/>
    </location>
</feature>
<dbReference type="SUPFAM" id="SSF63829">
    <property type="entry name" value="Calcium-dependent phosphotriesterase"/>
    <property type="match status" value="2"/>
</dbReference>
<comment type="catalytic activity">
    <reaction evidence="1">
        <text>ATP + protein L-histidine = ADP + protein N-phospho-L-histidine.</text>
        <dbReference type="EC" id="2.7.13.3"/>
    </reaction>
</comment>
<dbReference type="CDD" id="cd00082">
    <property type="entry name" value="HisKA"/>
    <property type="match status" value="1"/>
</dbReference>
<keyword evidence="18" id="KW-1185">Reference proteome</keyword>
<proteinExistence type="predicted"/>
<dbReference type="SUPFAM" id="SSF46689">
    <property type="entry name" value="Homeodomain-like"/>
    <property type="match status" value="1"/>
</dbReference>
<dbReference type="InterPro" id="IPR036097">
    <property type="entry name" value="HisK_dim/P_sf"/>
</dbReference>
<dbReference type="SMART" id="SM00448">
    <property type="entry name" value="REC"/>
    <property type="match status" value="1"/>
</dbReference>
<dbReference type="InterPro" id="IPR003594">
    <property type="entry name" value="HATPase_dom"/>
</dbReference>
<evidence type="ECO:0000256" key="1">
    <source>
        <dbReference type="ARBA" id="ARBA00000085"/>
    </source>
</evidence>
<evidence type="ECO:0000256" key="2">
    <source>
        <dbReference type="ARBA" id="ARBA00012438"/>
    </source>
</evidence>
<dbReference type="PROSITE" id="PS01124">
    <property type="entry name" value="HTH_ARAC_FAMILY_2"/>
    <property type="match status" value="1"/>
</dbReference>
<evidence type="ECO:0000256" key="5">
    <source>
        <dbReference type="ARBA" id="ARBA00022741"/>
    </source>
</evidence>
<keyword evidence="6 17" id="KW-0418">Kinase</keyword>
<dbReference type="GO" id="GO:0043565">
    <property type="term" value="F:sequence-specific DNA binding"/>
    <property type="evidence" value="ECO:0007669"/>
    <property type="project" value="InterPro"/>
</dbReference>
<dbReference type="PROSITE" id="PS00041">
    <property type="entry name" value="HTH_ARAC_FAMILY_1"/>
    <property type="match status" value="1"/>
</dbReference>
<dbReference type="EMBL" id="RQPJ01000021">
    <property type="protein sequence ID" value="RTE52367.1"/>
    <property type="molecule type" value="Genomic_DNA"/>
</dbReference>
<dbReference type="InterPro" id="IPR001789">
    <property type="entry name" value="Sig_transdc_resp-reg_receiver"/>
</dbReference>
<dbReference type="OrthoDB" id="358279at2"/>
<evidence type="ECO:0000259" key="14">
    <source>
        <dbReference type="PROSITE" id="PS01124"/>
    </source>
</evidence>
<keyword evidence="11" id="KW-0804">Transcription</keyword>
<dbReference type="SUPFAM" id="SSF47384">
    <property type="entry name" value="Homodimeric domain of signal transducing histidine kinase"/>
    <property type="match status" value="1"/>
</dbReference>
<dbReference type="SUPFAM" id="SSF55874">
    <property type="entry name" value="ATPase domain of HSP90 chaperone/DNA topoisomerase II/histidine kinase"/>
    <property type="match status" value="1"/>
</dbReference>
<dbReference type="GO" id="GO:0005524">
    <property type="term" value="F:ATP binding"/>
    <property type="evidence" value="ECO:0007669"/>
    <property type="project" value="UniProtKB-KW"/>
</dbReference>
<evidence type="ECO:0000256" key="13">
    <source>
        <dbReference type="SAM" id="SignalP"/>
    </source>
</evidence>
<dbReference type="InterPro" id="IPR011110">
    <property type="entry name" value="Reg_prop"/>
</dbReference>
<dbReference type="InterPro" id="IPR009057">
    <property type="entry name" value="Homeodomain-like_sf"/>
</dbReference>
<dbReference type="CDD" id="cd00146">
    <property type="entry name" value="PKD"/>
    <property type="match status" value="1"/>
</dbReference>
<dbReference type="InterPro" id="IPR018062">
    <property type="entry name" value="HTH_AraC-typ_CS"/>
</dbReference>
<dbReference type="PROSITE" id="PS50109">
    <property type="entry name" value="HIS_KIN"/>
    <property type="match status" value="1"/>
</dbReference>
<dbReference type="InterPro" id="IPR004358">
    <property type="entry name" value="Sig_transdc_His_kin-like_C"/>
</dbReference>
<dbReference type="SMART" id="SM00342">
    <property type="entry name" value="HTH_ARAC"/>
    <property type="match status" value="1"/>
</dbReference>
<dbReference type="Gene3D" id="2.130.10.10">
    <property type="entry name" value="YVTN repeat-like/Quinoprotein amine dehydrogenase"/>
    <property type="match status" value="2"/>
</dbReference>
<keyword evidence="7" id="KW-0067">ATP-binding</keyword>
<dbReference type="GO" id="GO:0003700">
    <property type="term" value="F:DNA-binding transcription factor activity"/>
    <property type="evidence" value="ECO:0007669"/>
    <property type="project" value="InterPro"/>
</dbReference>
<dbReference type="InterPro" id="IPR005467">
    <property type="entry name" value="His_kinase_dom"/>
</dbReference>
<evidence type="ECO:0000256" key="11">
    <source>
        <dbReference type="ARBA" id="ARBA00023163"/>
    </source>
</evidence>
<evidence type="ECO:0000259" key="15">
    <source>
        <dbReference type="PROSITE" id="PS50109"/>
    </source>
</evidence>
<dbReference type="Gene3D" id="3.30.565.10">
    <property type="entry name" value="Histidine kinase-like ATPase, C-terminal domain"/>
    <property type="match status" value="1"/>
</dbReference>
<keyword evidence="4" id="KW-0808">Transferase</keyword>
<dbReference type="CDD" id="cd16922">
    <property type="entry name" value="HATPase_EvgS-ArcB-TorS-like"/>
    <property type="match status" value="1"/>
</dbReference>
<dbReference type="PANTHER" id="PTHR43547:SF2">
    <property type="entry name" value="HYBRID SIGNAL TRANSDUCTION HISTIDINE KINASE C"/>
    <property type="match status" value="1"/>
</dbReference>
<dbReference type="Gene3D" id="1.10.287.130">
    <property type="match status" value="1"/>
</dbReference>
<reference evidence="17 18" key="1">
    <citation type="submission" date="2018-11" db="EMBL/GenBank/DDBJ databases">
        <title>Arenibacter aquaticus sp.nov., a marine bacterium isolated from surface seawater in the South China Sea.</title>
        <authorList>
            <person name="Guo J."/>
            <person name="Sun J."/>
        </authorList>
    </citation>
    <scope>NUCLEOTIDE SEQUENCE [LARGE SCALE GENOMIC DNA]</scope>
    <source>
        <strain evidence="17 18">GUO666</strain>
    </source>
</reference>
<dbReference type="Pfam" id="PF07494">
    <property type="entry name" value="Reg_prop"/>
    <property type="match status" value="1"/>
</dbReference>
<dbReference type="SUPFAM" id="SSF52172">
    <property type="entry name" value="CheY-like"/>
    <property type="match status" value="1"/>
</dbReference>
<evidence type="ECO:0000256" key="6">
    <source>
        <dbReference type="ARBA" id="ARBA00022777"/>
    </source>
</evidence>
<dbReference type="PROSITE" id="PS50110">
    <property type="entry name" value="RESPONSE_REGULATORY"/>
    <property type="match status" value="1"/>
</dbReference>
<dbReference type="RefSeq" id="WP_126164053.1">
    <property type="nucleotide sequence ID" value="NZ_RQPJ01000021.1"/>
</dbReference>
<feature type="domain" description="Response regulatory" evidence="16">
    <location>
        <begin position="1111"/>
        <end position="1226"/>
    </location>
</feature>
<evidence type="ECO:0000256" key="12">
    <source>
        <dbReference type="PROSITE-ProRule" id="PRU00169"/>
    </source>
</evidence>
<dbReference type="Gene3D" id="1.10.10.60">
    <property type="entry name" value="Homeodomain-like"/>
    <property type="match status" value="1"/>
</dbReference>
<evidence type="ECO:0000313" key="17">
    <source>
        <dbReference type="EMBL" id="RTE52367.1"/>
    </source>
</evidence>
<dbReference type="EC" id="2.7.13.3" evidence="2"/>
<dbReference type="InterPro" id="IPR011123">
    <property type="entry name" value="Y_Y_Y"/>
</dbReference>
<organism evidence="17 18">
    <name type="scientific">Arenibacter aquaticus</name>
    <dbReference type="NCBI Taxonomy" id="2489054"/>
    <lineage>
        <taxon>Bacteria</taxon>
        <taxon>Pseudomonadati</taxon>
        <taxon>Bacteroidota</taxon>
        <taxon>Flavobacteriia</taxon>
        <taxon>Flavobacteriales</taxon>
        <taxon>Flavobacteriaceae</taxon>
        <taxon>Arenibacter</taxon>
    </lineage>
</organism>
<dbReference type="Pfam" id="PF00512">
    <property type="entry name" value="HisKA"/>
    <property type="match status" value="1"/>
</dbReference>
<protein>
    <recommendedName>
        <fullName evidence="2">histidine kinase</fullName>
        <ecNumber evidence="2">2.7.13.3</ecNumber>
    </recommendedName>
</protein>
<evidence type="ECO:0000313" key="18">
    <source>
        <dbReference type="Proteomes" id="UP000267585"/>
    </source>
</evidence>
<evidence type="ECO:0000256" key="9">
    <source>
        <dbReference type="ARBA" id="ARBA00023015"/>
    </source>
</evidence>
<accession>A0A430JZZ6</accession>
<evidence type="ECO:0000256" key="8">
    <source>
        <dbReference type="ARBA" id="ARBA00023012"/>
    </source>
</evidence>
<feature type="domain" description="HTH araC/xylS-type" evidence="14">
    <location>
        <begin position="1258"/>
        <end position="1357"/>
    </location>
</feature>
<dbReference type="Pfam" id="PF07495">
    <property type="entry name" value="Y_Y_Y"/>
    <property type="match status" value="1"/>
</dbReference>
<dbReference type="PROSITE" id="PS51257">
    <property type="entry name" value="PROKAR_LIPOPROTEIN"/>
    <property type="match status" value="1"/>
</dbReference>
<dbReference type="InterPro" id="IPR011006">
    <property type="entry name" value="CheY-like_superfamily"/>
</dbReference>
<dbReference type="InterPro" id="IPR036890">
    <property type="entry name" value="HATPase_C_sf"/>
</dbReference>
<dbReference type="Proteomes" id="UP000267585">
    <property type="component" value="Unassembled WGS sequence"/>
</dbReference>
<dbReference type="Gene3D" id="2.60.40.10">
    <property type="entry name" value="Immunoglobulins"/>
    <property type="match status" value="1"/>
</dbReference>
<keyword evidence="10" id="KW-0238">DNA-binding</keyword>
<dbReference type="GO" id="GO:0000155">
    <property type="term" value="F:phosphorelay sensor kinase activity"/>
    <property type="evidence" value="ECO:0007669"/>
    <property type="project" value="InterPro"/>
</dbReference>
<feature type="signal peptide" evidence="13">
    <location>
        <begin position="1"/>
        <end position="29"/>
    </location>
</feature>
<evidence type="ECO:0000256" key="7">
    <source>
        <dbReference type="ARBA" id="ARBA00022840"/>
    </source>
</evidence>
<evidence type="ECO:0000256" key="3">
    <source>
        <dbReference type="ARBA" id="ARBA00022553"/>
    </source>
</evidence>
<evidence type="ECO:0000259" key="16">
    <source>
        <dbReference type="PROSITE" id="PS50110"/>
    </source>
</evidence>
<keyword evidence="8" id="KW-0902">Two-component regulatory system</keyword>